<dbReference type="STRING" id="504472.Slin_0012"/>
<dbReference type="SUPFAM" id="SSF55729">
    <property type="entry name" value="Acyl-CoA N-acyltransferases (Nat)"/>
    <property type="match status" value="1"/>
</dbReference>
<dbReference type="EMBL" id="CP001769">
    <property type="protein sequence ID" value="ADB36086.1"/>
    <property type="molecule type" value="Genomic_DNA"/>
</dbReference>
<sequence>MLAITTVQSAADVQGILDLQQANLRKNVPLDVQLDQGFVTVEHDPAVLTRMNQAAPSIIAKDGDKVVGYALTMLPEFGTDIPELLPLFALINSITYRNKPLGEYPYYVMGQVCVADGYRGQRVFDRMYQHHQEVYGNRFQLLITDISANNVRSLKAHARVGFESIHEFHDSTIGETWVVVVWDWQNAARPNAARL</sequence>
<dbReference type="KEGG" id="sli:Slin_0012"/>
<dbReference type="AlphaFoldDB" id="D2QBA4"/>
<evidence type="ECO:0000313" key="2">
    <source>
        <dbReference type="EMBL" id="ADB36086.1"/>
    </source>
</evidence>
<dbReference type="InterPro" id="IPR000182">
    <property type="entry name" value="GNAT_dom"/>
</dbReference>
<proteinExistence type="predicted"/>
<dbReference type="RefSeq" id="WP_012924638.1">
    <property type="nucleotide sequence ID" value="NC_013730.1"/>
</dbReference>
<name>D2QBA4_SPILD</name>
<evidence type="ECO:0000259" key="1">
    <source>
        <dbReference type="Pfam" id="PF00583"/>
    </source>
</evidence>
<feature type="domain" description="N-acetyltransferase" evidence="1">
    <location>
        <begin position="49"/>
        <end position="162"/>
    </location>
</feature>
<reference evidence="2 3" key="1">
    <citation type="journal article" date="2010" name="Stand. Genomic Sci.">
        <title>Complete genome sequence of Spirosoma linguale type strain (1).</title>
        <authorList>
            <person name="Lail K."/>
            <person name="Sikorski J."/>
            <person name="Saunders E."/>
            <person name="Lapidus A."/>
            <person name="Glavina Del Rio T."/>
            <person name="Copeland A."/>
            <person name="Tice H."/>
            <person name="Cheng J.-F."/>
            <person name="Lucas S."/>
            <person name="Nolan M."/>
            <person name="Bruce D."/>
            <person name="Goodwin L."/>
            <person name="Pitluck S."/>
            <person name="Ivanova N."/>
            <person name="Mavromatis K."/>
            <person name="Ovchinnikova G."/>
            <person name="Pati A."/>
            <person name="Chen A."/>
            <person name="Palaniappan K."/>
            <person name="Land M."/>
            <person name="Hauser L."/>
            <person name="Chang Y.-J."/>
            <person name="Jeffries C.D."/>
            <person name="Chain P."/>
            <person name="Brettin T."/>
            <person name="Detter J.C."/>
            <person name="Schuetze A."/>
            <person name="Rohde M."/>
            <person name="Tindall B.J."/>
            <person name="Goeker M."/>
            <person name="Bristow J."/>
            <person name="Eisen J.A."/>
            <person name="Markowitz V."/>
            <person name="Hugenholtz P."/>
            <person name="Kyrpides N.C."/>
            <person name="Klenk H.-P."/>
            <person name="Chen F."/>
        </authorList>
    </citation>
    <scope>NUCLEOTIDE SEQUENCE [LARGE SCALE GENOMIC DNA]</scope>
    <source>
        <strain evidence="3">ATCC 33905 / DSM 74 / LMG 10896 / Claus 1</strain>
    </source>
</reference>
<dbReference type="InterPro" id="IPR016181">
    <property type="entry name" value="Acyl_CoA_acyltransferase"/>
</dbReference>
<evidence type="ECO:0000313" key="3">
    <source>
        <dbReference type="Proteomes" id="UP000002028"/>
    </source>
</evidence>
<dbReference type="GO" id="GO:0016747">
    <property type="term" value="F:acyltransferase activity, transferring groups other than amino-acyl groups"/>
    <property type="evidence" value="ECO:0007669"/>
    <property type="project" value="InterPro"/>
</dbReference>
<dbReference type="HOGENOM" id="CLU_118082_0_0_10"/>
<accession>D2QBA4</accession>
<keyword evidence="3" id="KW-1185">Reference proteome</keyword>
<dbReference type="Gene3D" id="3.40.630.30">
    <property type="match status" value="1"/>
</dbReference>
<dbReference type="eggNOG" id="COG1247">
    <property type="taxonomic scope" value="Bacteria"/>
</dbReference>
<protein>
    <submittedName>
        <fullName evidence="2">Acetyltransferase</fullName>
    </submittedName>
</protein>
<dbReference type="Pfam" id="PF00583">
    <property type="entry name" value="Acetyltransf_1"/>
    <property type="match status" value="1"/>
</dbReference>
<dbReference type="Proteomes" id="UP000002028">
    <property type="component" value="Chromosome"/>
</dbReference>
<organism evidence="2 3">
    <name type="scientific">Spirosoma linguale (strain ATCC 33905 / DSM 74 / LMG 10896 / Claus 1)</name>
    <dbReference type="NCBI Taxonomy" id="504472"/>
    <lineage>
        <taxon>Bacteria</taxon>
        <taxon>Pseudomonadati</taxon>
        <taxon>Bacteroidota</taxon>
        <taxon>Cytophagia</taxon>
        <taxon>Cytophagales</taxon>
        <taxon>Cytophagaceae</taxon>
        <taxon>Spirosoma</taxon>
    </lineage>
</organism>
<gene>
    <name evidence="2" type="ordered locus">Slin_0012</name>
</gene>